<name>A0ACB9DCF2_9ASTR</name>
<evidence type="ECO:0000313" key="2">
    <source>
        <dbReference type="Proteomes" id="UP001056120"/>
    </source>
</evidence>
<proteinExistence type="predicted"/>
<reference evidence="1 2" key="2">
    <citation type="journal article" date="2022" name="Mol. Ecol. Resour.">
        <title>The genomes of chicory, endive, great burdock and yacon provide insights into Asteraceae paleo-polyploidization history and plant inulin production.</title>
        <authorList>
            <person name="Fan W."/>
            <person name="Wang S."/>
            <person name="Wang H."/>
            <person name="Wang A."/>
            <person name="Jiang F."/>
            <person name="Liu H."/>
            <person name="Zhao H."/>
            <person name="Xu D."/>
            <person name="Zhang Y."/>
        </authorList>
    </citation>
    <scope>NUCLEOTIDE SEQUENCE [LARGE SCALE GENOMIC DNA]</scope>
    <source>
        <strain evidence="2">cv. Yunnan</strain>
        <tissue evidence="1">Leaves</tissue>
    </source>
</reference>
<evidence type="ECO:0000313" key="1">
    <source>
        <dbReference type="EMBL" id="KAI3744284.1"/>
    </source>
</evidence>
<keyword evidence="2" id="KW-1185">Reference proteome</keyword>
<reference evidence="2" key="1">
    <citation type="journal article" date="2022" name="Mol. Ecol. Resour.">
        <title>The genomes of chicory, endive, great burdock and yacon provide insights into Asteraceae palaeo-polyploidization history and plant inulin production.</title>
        <authorList>
            <person name="Fan W."/>
            <person name="Wang S."/>
            <person name="Wang H."/>
            <person name="Wang A."/>
            <person name="Jiang F."/>
            <person name="Liu H."/>
            <person name="Zhao H."/>
            <person name="Xu D."/>
            <person name="Zhang Y."/>
        </authorList>
    </citation>
    <scope>NUCLEOTIDE SEQUENCE [LARGE SCALE GENOMIC DNA]</scope>
    <source>
        <strain evidence="2">cv. Yunnan</strain>
    </source>
</reference>
<dbReference type="Proteomes" id="UP001056120">
    <property type="component" value="Linkage Group LG19"/>
</dbReference>
<dbReference type="EMBL" id="CM042036">
    <property type="protein sequence ID" value="KAI3744284.1"/>
    <property type="molecule type" value="Genomic_DNA"/>
</dbReference>
<comment type="caution">
    <text evidence="1">The sequence shown here is derived from an EMBL/GenBank/DDBJ whole genome shotgun (WGS) entry which is preliminary data.</text>
</comment>
<protein>
    <submittedName>
        <fullName evidence="1">Uncharacterized protein</fullName>
    </submittedName>
</protein>
<gene>
    <name evidence="1" type="ORF">L1987_57361</name>
</gene>
<accession>A0ACB9DCF2</accession>
<sequence>MEAILLLLQDLQVKTSTPAPPVQPTQPINNDPAIIQVRKTPTSSNLPAAATGNSMLGLSTHNPQVGPTGATFQGGMPLYQPDGTMGSWGPSPPPPNVNSSGLAMPPMYWQGFYAPPNGLPHLQPLFRPTPMQYPSFTPSLLGGPPNLSDYSTSSANLNTSTSLLGSTLPSGLPPVPPLLSSTEPPPSLIQAKVHNSVGLTTLPPVSLTTTSPDVSVTVPPISNKSIGLSGASPAPSLVTLIQFRVQSNGSINK</sequence>
<organism evidence="1 2">
    <name type="scientific">Smallanthus sonchifolius</name>
    <dbReference type="NCBI Taxonomy" id="185202"/>
    <lineage>
        <taxon>Eukaryota</taxon>
        <taxon>Viridiplantae</taxon>
        <taxon>Streptophyta</taxon>
        <taxon>Embryophyta</taxon>
        <taxon>Tracheophyta</taxon>
        <taxon>Spermatophyta</taxon>
        <taxon>Magnoliopsida</taxon>
        <taxon>eudicotyledons</taxon>
        <taxon>Gunneridae</taxon>
        <taxon>Pentapetalae</taxon>
        <taxon>asterids</taxon>
        <taxon>campanulids</taxon>
        <taxon>Asterales</taxon>
        <taxon>Asteraceae</taxon>
        <taxon>Asteroideae</taxon>
        <taxon>Heliantheae alliance</taxon>
        <taxon>Millerieae</taxon>
        <taxon>Smallanthus</taxon>
    </lineage>
</organism>